<dbReference type="PANTHER" id="PTHR46223:SF3">
    <property type="entry name" value="HISTONE-LYSINE N-METHYLTRANSFERASE SET-23"/>
    <property type="match status" value="1"/>
</dbReference>
<keyword evidence="8" id="KW-0862">Zinc</keyword>
<dbReference type="PROSITE" id="PS50280">
    <property type="entry name" value="SET"/>
    <property type="match status" value="1"/>
</dbReference>
<evidence type="ECO:0000256" key="4">
    <source>
        <dbReference type="ARBA" id="ARBA00022603"/>
    </source>
</evidence>
<comment type="caution">
    <text evidence="12">The sequence shown here is derived from an EMBL/GenBank/DDBJ whole genome shotgun (WGS) entry which is preliminary data.</text>
</comment>
<dbReference type="SMART" id="SM00317">
    <property type="entry name" value="SET"/>
    <property type="match status" value="1"/>
</dbReference>
<keyword evidence="3" id="KW-0158">Chromosome</keyword>
<dbReference type="InterPro" id="IPR000953">
    <property type="entry name" value="Chromo/chromo_shadow_dom"/>
</dbReference>
<dbReference type="CDD" id="cd00024">
    <property type="entry name" value="CD_CSD"/>
    <property type="match status" value="1"/>
</dbReference>
<keyword evidence="4" id="KW-0489">Methyltransferase</keyword>
<organism evidence="12 13">
    <name type="scientific">Polyplosphaeria fusca</name>
    <dbReference type="NCBI Taxonomy" id="682080"/>
    <lineage>
        <taxon>Eukaryota</taxon>
        <taxon>Fungi</taxon>
        <taxon>Dikarya</taxon>
        <taxon>Ascomycota</taxon>
        <taxon>Pezizomycotina</taxon>
        <taxon>Dothideomycetes</taxon>
        <taxon>Pleosporomycetidae</taxon>
        <taxon>Pleosporales</taxon>
        <taxon>Tetraplosphaeriaceae</taxon>
        <taxon>Polyplosphaeria</taxon>
    </lineage>
</organism>
<evidence type="ECO:0000313" key="13">
    <source>
        <dbReference type="Proteomes" id="UP000799444"/>
    </source>
</evidence>
<dbReference type="PANTHER" id="PTHR46223">
    <property type="entry name" value="HISTONE-LYSINE N-METHYLTRANSFERASE SUV39H"/>
    <property type="match status" value="1"/>
</dbReference>
<dbReference type="GO" id="GO:0042054">
    <property type="term" value="F:histone methyltransferase activity"/>
    <property type="evidence" value="ECO:0007669"/>
    <property type="project" value="InterPro"/>
</dbReference>
<dbReference type="AlphaFoldDB" id="A0A9P4RBD8"/>
<dbReference type="Gene3D" id="2.40.50.40">
    <property type="match status" value="1"/>
</dbReference>
<dbReference type="SMART" id="SM00468">
    <property type="entry name" value="PreSET"/>
    <property type="match status" value="1"/>
</dbReference>
<comment type="subunit">
    <text evidence="2">Component of the NuA4 histone acetyltransferase complex.</text>
</comment>
<keyword evidence="5" id="KW-0808">Transferase</keyword>
<evidence type="ECO:0000256" key="8">
    <source>
        <dbReference type="ARBA" id="ARBA00022833"/>
    </source>
</evidence>
<dbReference type="InterPro" id="IPR050973">
    <property type="entry name" value="H3K9_Histone-Lys_N-MTase"/>
</dbReference>
<evidence type="ECO:0000256" key="3">
    <source>
        <dbReference type="ARBA" id="ARBA00022454"/>
    </source>
</evidence>
<dbReference type="GO" id="GO:0005634">
    <property type="term" value="C:nucleus"/>
    <property type="evidence" value="ECO:0007669"/>
    <property type="project" value="InterPro"/>
</dbReference>
<evidence type="ECO:0000259" key="11">
    <source>
        <dbReference type="PROSITE" id="PS50868"/>
    </source>
</evidence>
<evidence type="ECO:0000256" key="5">
    <source>
        <dbReference type="ARBA" id="ARBA00022679"/>
    </source>
</evidence>
<dbReference type="Proteomes" id="UP000799444">
    <property type="component" value="Unassembled WGS sequence"/>
</dbReference>
<evidence type="ECO:0000256" key="2">
    <source>
        <dbReference type="ARBA" id="ARBA00011353"/>
    </source>
</evidence>
<comment type="subcellular location">
    <subcellularLocation>
        <location evidence="1">Chromosome</location>
    </subcellularLocation>
</comment>
<proteinExistence type="predicted"/>
<dbReference type="GO" id="GO:0032259">
    <property type="term" value="P:methylation"/>
    <property type="evidence" value="ECO:0007669"/>
    <property type="project" value="UniProtKB-KW"/>
</dbReference>
<sequence>MPPTVVIEGTGKPTSRVLVDRIHSIICNRVEDGAEQYLVRWKTDLPTEYAPLSWQSLGELARCLEYVQDYLESRAKSISSKTNLVHLSKKRKSPDTVLEHERRPSPIARHLQSSRTPSVERLNLGDSSPKVYNGILDSENGFIVARASPSSNTVFIKTKNAPTPKMLIESHNAKTDLADAWIRTEYTRRLGKIPGKPVHLINTMDTSTPSLRFRYISECVLREGVYMADTDSQVGCRRCTPHMGRDIGCEYTKTCDCLEYAAVDESRLTAEHMKQWNAFQAGKGDTIGMPKKFPYFAKSTKVRRAGTLVPFYLNSRRPIYECNDRCRCGRFCRNKNVQFGRTVELEIFKTTDGRGWGLRCKQDLYEGQFIDTYRGEIITDAEATRREEQAASKTKASYMYSLDKFQKSEGLPDEEIYVVDGEFMGGPIKFMNHSCEPNCRQYTIHYNKHDYRVYDIALFACRDIPAGEELLFDYIDPEPDEDEDGDENETKEIVEPGEGAVPCLCGAPKCRKWLWT</sequence>
<protein>
    <submittedName>
        <fullName evidence="12">SET domain-containing protein</fullName>
    </submittedName>
</protein>
<evidence type="ECO:0000313" key="12">
    <source>
        <dbReference type="EMBL" id="KAF2739926.1"/>
    </source>
</evidence>
<keyword evidence="7" id="KW-0479">Metal-binding</keyword>
<evidence type="ECO:0000259" key="10">
    <source>
        <dbReference type="PROSITE" id="PS50280"/>
    </source>
</evidence>
<evidence type="ECO:0000256" key="7">
    <source>
        <dbReference type="ARBA" id="ARBA00022723"/>
    </source>
</evidence>
<dbReference type="Pfam" id="PF05033">
    <property type="entry name" value="Pre-SET"/>
    <property type="match status" value="1"/>
</dbReference>
<dbReference type="InterPro" id="IPR007728">
    <property type="entry name" value="Pre-SET_dom"/>
</dbReference>
<dbReference type="PROSITE" id="PS50013">
    <property type="entry name" value="CHROMO_2"/>
    <property type="match status" value="1"/>
</dbReference>
<evidence type="ECO:0000256" key="6">
    <source>
        <dbReference type="ARBA" id="ARBA00022691"/>
    </source>
</evidence>
<dbReference type="Gene3D" id="2.170.270.10">
    <property type="entry name" value="SET domain"/>
    <property type="match status" value="1"/>
</dbReference>
<dbReference type="GO" id="GO:0008270">
    <property type="term" value="F:zinc ion binding"/>
    <property type="evidence" value="ECO:0007669"/>
    <property type="project" value="InterPro"/>
</dbReference>
<feature type="domain" description="SET" evidence="10">
    <location>
        <begin position="343"/>
        <end position="475"/>
    </location>
</feature>
<evidence type="ECO:0000256" key="1">
    <source>
        <dbReference type="ARBA" id="ARBA00004286"/>
    </source>
</evidence>
<dbReference type="InterPro" id="IPR001214">
    <property type="entry name" value="SET_dom"/>
</dbReference>
<evidence type="ECO:0000259" key="9">
    <source>
        <dbReference type="PROSITE" id="PS50013"/>
    </source>
</evidence>
<dbReference type="InterPro" id="IPR016197">
    <property type="entry name" value="Chromo-like_dom_sf"/>
</dbReference>
<feature type="domain" description="Post-SET" evidence="11">
    <location>
        <begin position="499"/>
        <end position="515"/>
    </location>
</feature>
<dbReference type="SUPFAM" id="SSF82199">
    <property type="entry name" value="SET domain"/>
    <property type="match status" value="1"/>
</dbReference>
<dbReference type="InterPro" id="IPR003616">
    <property type="entry name" value="Post-SET_dom"/>
</dbReference>
<name>A0A9P4RBD8_9PLEO</name>
<dbReference type="SUPFAM" id="SSF54160">
    <property type="entry name" value="Chromo domain-like"/>
    <property type="match status" value="1"/>
</dbReference>
<keyword evidence="6" id="KW-0949">S-adenosyl-L-methionine</keyword>
<feature type="domain" description="Chromo" evidence="9">
    <location>
        <begin position="17"/>
        <end position="82"/>
    </location>
</feature>
<accession>A0A9P4RBD8</accession>
<reference evidence="12" key="1">
    <citation type="journal article" date="2020" name="Stud. Mycol.">
        <title>101 Dothideomycetes genomes: a test case for predicting lifestyles and emergence of pathogens.</title>
        <authorList>
            <person name="Haridas S."/>
            <person name="Albert R."/>
            <person name="Binder M."/>
            <person name="Bloem J."/>
            <person name="Labutti K."/>
            <person name="Salamov A."/>
            <person name="Andreopoulos B."/>
            <person name="Baker S."/>
            <person name="Barry K."/>
            <person name="Bills G."/>
            <person name="Bluhm B."/>
            <person name="Cannon C."/>
            <person name="Castanera R."/>
            <person name="Culley D."/>
            <person name="Daum C."/>
            <person name="Ezra D."/>
            <person name="Gonzalez J."/>
            <person name="Henrissat B."/>
            <person name="Kuo A."/>
            <person name="Liang C."/>
            <person name="Lipzen A."/>
            <person name="Lutzoni F."/>
            <person name="Magnuson J."/>
            <person name="Mondo S."/>
            <person name="Nolan M."/>
            <person name="Ohm R."/>
            <person name="Pangilinan J."/>
            <person name="Park H.-J."/>
            <person name="Ramirez L."/>
            <person name="Alfaro M."/>
            <person name="Sun H."/>
            <person name="Tritt A."/>
            <person name="Yoshinaga Y."/>
            <person name="Zwiers L.-H."/>
            <person name="Turgeon B."/>
            <person name="Goodwin S."/>
            <person name="Spatafora J."/>
            <person name="Crous P."/>
            <person name="Grigoriev I."/>
        </authorList>
    </citation>
    <scope>NUCLEOTIDE SEQUENCE</scope>
    <source>
        <strain evidence="12">CBS 125425</strain>
    </source>
</reference>
<dbReference type="PROSITE" id="PS50868">
    <property type="entry name" value="POST_SET"/>
    <property type="match status" value="1"/>
</dbReference>
<keyword evidence="13" id="KW-1185">Reference proteome</keyword>
<dbReference type="SMART" id="SM00508">
    <property type="entry name" value="PostSET"/>
    <property type="match status" value="1"/>
</dbReference>
<gene>
    <name evidence="12" type="ORF">EJ04DRAFT_456479</name>
</gene>
<dbReference type="EMBL" id="ML996102">
    <property type="protein sequence ID" value="KAF2739926.1"/>
    <property type="molecule type" value="Genomic_DNA"/>
</dbReference>
<dbReference type="OrthoDB" id="308383at2759"/>
<dbReference type="InterPro" id="IPR046341">
    <property type="entry name" value="SET_dom_sf"/>
</dbReference>
<dbReference type="GO" id="GO:0005694">
    <property type="term" value="C:chromosome"/>
    <property type="evidence" value="ECO:0007669"/>
    <property type="project" value="UniProtKB-SubCell"/>
</dbReference>
<dbReference type="Pfam" id="PF00856">
    <property type="entry name" value="SET"/>
    <property type="match status" value="1"/>
</dbReference>